<dbReference type="PANTHER" id="PTHR46060">
    <property type="entry name" value="MARINER MOS1 TRANSPOSASE-LIKE PROTEIN"/>
    <property type="match status" value="1"/>
</dbReference>
<dbReference type="Gene3D" id="3.30.420.10">
    <property type="entry name" value="Ribonuclease H-like superfamily/Ribonuclease H"/>
    <property type="match status" value="1"/>
</dbReference>
<organism evidence="1 2">
    <name type="scientific">Petrolisthes cinctipes</name>
    <name type="common">Flat porcelain crab</name>
    <dbReference type="NCBI Taxonomy" id="88211"/>
    <lineage>
        <taxon>Eukaryota</taxon>
        <taxon>Metazoa</taxon>
        <taxon>Ecdysozoa</taxon>
        <taxon>Arthropoda</taxon>
        <taxon>Crustacea</taxon>
        <taxon>Multicrustacea</taxon>
        <taxon>Malacostraca</taxon>
        <taxon>Eumalacostraca</taxon>
        <taxon>Eucarida</taxon>
        <taxon>Decapoda</taxon>
        <taxon>Pleocyemata</taxon>
        <taxon>Anomura</taxon>
        <taxon>Galatheoidea</taxon>
        <taxon>Porcellanidae</taxon>
        <taxon>Petrolisthes</taxon>
    </lineage>
</organism>
<proteinExistence type="predicted"/>
<dbReference type="InterPro" id="IPR036397">
    <property type="entry name" value="RNaseH_sf"/>
</dbReference>
<protein>
    <submittedName>
        <fullName evidence="1">Uncharacterized protein</fullName>
    </submittedName>
</protein>
<evidence type="ECO:0000313" key="1">
    <source>
        <dbReference type="EMBL" id="KAK3852091.1"/>
    </source>
</evidence>
<dbReference type="EMBL" id="JAWQEG010007592">
    <property type="protein sequence ID" value="KAK3852091.1"/>
    <property type="molecule type" value="Genomic_DNA"/>
</dbReference>
<gene>
    <name evidence="1" type="ORF">Pcinc_041307</name>
</gene>
<reference evidence="1" key="1">
    <citation type="submission" date="2023-10" db="EMBL/GenBank/DDBJ databases">
        <title>Genome assemblies of two species of porcelain crab, Petrolisthes cinctipes and Petrolisthes manimaculis (Anomura: Porcellanidae).</title>
        <authorList>
            <person name="Angst P."/>
        </authorList>
    </citation>
    <scope>NUCLEOTIDE SEQUENCE</scope>
    <source>
        <strain evidence="1">PB745_01</strain>
        <tissue evidence="1">Gill</tissue>
    </source>
</reference>
<dbReference type="InterPro" id="IPR052709">
    <property type="entry name" value="Transposase-MT_Hybrid"/>
</dbReference>
<accession>A0AAE1BJT8</accession>
<evidence type="ECO:0000313" key="2">
    <source>
        <dbReference type="Proteomes" id="UP001286313"/>
    </source>
</evidence>
<sequence>MCKVCSRVLNKEQWERCVDDKRELIISNPNVLESLVTYDDSWIFCYDPETKRQTAQWKYFDSPRPKKVRQTRCLVPQVDLRVHLLDRDEHRHPYIPDLPLCDFWMFLKLKDRLRGCHFDNVKEMKEAVLYTFTLEDYKGAFKKWLEH</sequence>
<keyword evidence="2" id="KW-1185">Reference proteome</keyword>
<dbReference type="AlphaFoldDB" id="A0AAE1BJT8"/>
<name>A0AAE1BJT8_PETCI</name>
<dbReference type="Proteomes" id="UP001286313">
    <property type="component" value="Unassembled WGS sequence"/>
</dbReference>
<comment type="caution">
    <text evidence="1">The sequence shown here is derived from an EMBL/GenBank/DDBJ whole genome shotgun (WGS) entry which is preliminary data.</text>
</comment>
<dbReference type="GO" id="GO:0003676">
    <property type="term" value="F:nucleic acid binding"/>
    <property type="evidence" value="ECO:0007669"/>
    <property type="project" value="InterPro"/>
</dbReference>
<dbReference type="PANTHER" id="PTHR46060:SF1">
    <property type="entry name" value="MARINER MOS1 TRANSPOSASE-LIKE PROTEIN"/>
    <property type="match status" value="1"/>
</dbReference>